<dbReference type="EMBL" id="UGHZ01000001">
    <property type="protein sequence ID" value="STP09381.1"/>
    <property type="molecule type" value="Genomic_DNA"/>
</dbReference>
<dbReference type="EMBL" id="UGHX01000001">
    <property type="protein sequence ID" value="STP11068.1"/>
    <property type="molecule type" value="Genomic_DNA"/>
</dbReference>
<evidence type="ECO:0000313" key="3">
    <source>
        <dbReference type="EMBL" id="STP11068.1"/>
    </source>
</evidence>
<proteinExistence type="predicted"/>
<dbReference type="RefSeq" id="WP_181810063.1">
    <property type="nucleotide sequence ID" value="NZ_AP025204.1"/>
</dbReference>
<dbReference type="AlphaFoldDB" id="A0A377JT06"/>
<evidence type="ECO:0000313" key="4">
    <source>
        <dbReference type="Proteomes" id="UP000255103"/>
    </source>
</evidence>
<reference evidence="4 5" key="1">
    <citation type="submission" date="2018-06" db="EMBL/GenBank/DDBJ databases">
        <authorList>
            <consortium name="Pathogen Informatics"/>
            <person name="Doyle S."/>
        </authorList>
    </citation>
    <scope>NUCLEOTIDE SEQUENCE [LARGE SCALE GENOMIC DNA]</scope>
    <source>
        <strain evidence="3 4">NCTC12219</strain>
        <strain evidence="2 5">NCTC12221</strain>
    </source>
</reference>
<dbReference type="Proteomes" id="UP000255335">
    <property type="component" value="Unassembled WGS sequence"/>
</dbReference>
<evidence type="ECO:0000313" key="5">
    <source>
        <dbReference type="Proteomes" id="UP000255335"/>
    </source>
</evidence>
<dbReference type="Proteomes" id="UP000255103">
    <property type="component" value="Unassembled WGS sequence"/>
</dbReference>
<protein>
    <submittedName>
        <fullName evidence="3">Uncharacterized protein</fullName>
    </submittedName>
</protein>
<name>A0A377JT06_9HELI</name>
<accession>A0A377JT06</accession>
<feature type="region of interest" description="Disordered" evidence="1">
    <location>
        <begin position="122"/>
        <end position="144"/>
    </location>
</feature>
<gene>
    <name evidence="3" type="ORF">NCTC12219_00951</name>
    <name evidence="2" type="ORF">NCTC12221_00821</name>
</gene>
<sequence>MSSPTSSFLSLNINNITFLITKAHIKESLESLWRIECEGYIESLQEHLFALDSFTSIKNKSHITSALNNPASTLNFHPNALINKQATFRISNPYPQTHNTFKTLDFTNNPALKSLKDNIKSKNKHKENKDSITSLSSLEKVKEY</sequence>
<evidence type="ECO:0000256" key="1">
    <source>
        <dbReference type="SAM" id="MobiDB-lite"/>
    </source>
</evidence>
<evidence type="ECO:0000313" key="2">
    <source>
        <dbReference type="EMBL" id="STP09381.1"/>
    </source>
</evidence>
<organism evidence="3 4">
    <name type="scientific">Helicobacter cinaedi</name>
    <dbReference type="NCBI Taxonomy" id="213"/>
    <lineage>
        <taxon>Bacteria</taxon>
        <taxon>Pseudomonadati</taxon>
        <taxon>Campylobacterota</taxon>
        <taxon>Epsilonproteobacteria</taxon>
        <taxon>Campylobacterales</taxon>
        <taxon>Helicobacteraceae</taxon>
        <taxon>Helicobacter</taxon>
    </lineage>
</organism>